<comment type="caution">
    <text evidence="1">The sequence shown here is derived from an EMBL/GenBank/DDBJ whole genome shotgun (WGS) entry which is preliminary data.</text>
</comment>
<dbReference type="PROSITE" id="PS51257">
    <property type="entry name" value="PROKAR_LIPOPROTEIN"/>
    <property type="match status" value="1"/>
</dbReference>
<reference evidence="1" key="1">
    <citation type="journal article" date="2014" name="Int. J. Syst. Evol. Microbiol.">
        <title>Complete genome sequence of Corynebacterium casei LMG S-19264T (=DSM 44701T), isolated from a smear-ripened cheese.</title>
        <authorList>
            <consortium name="US DOE Joint Genome Institute (JGI-PGF)"/>
            <person name="Walter F."/>
            <person name="Albersmeier A."/>
            <person name="Kalinowski J."/>
            <person name="Ruckert C."/>
        </authorList>
    </citation>
    <scope>NUCLEOTIDE SEQUENCE</scope>
    <source>
        <strain evidence="1">CCM 8711</strain>
    </source>
</reference>
<gene>
    <name evidence="1" type="ORF">GCM10011425_18070</name>
</gene>
<dbReference type="RefSeq" id="WP_188415901.1">
    <property type="nucleotide sequence ID" value="NZ_BMDO01000004.1"/>
</dbReference>
<name>A0A917J9T4_9SPHI</name>
<accession>A0A917J9T4</accession>
<evidence type="ECO:0000313" key="2">
    <source>
        <dbReference type="Proteomes" id="UP000662074"/>
    </source>
</evidence>
<protein>
    <submittedName>
        <fullName evidence="1">Uncharacterized protein</fullName>
    </submittedName>
</protein>
<dbReference type="AlphaFoldDB" id="A0A917J9T4"/>
<dbReference type="Proteomes" id="UP000662074">
    <property type="component" value="Unassembled WGS sequence"/>
</dbReference>
<reference evidence="1" key="2">
    <citation type="submission" date="2020-09" db="EMBL/GenBank/DDBJ databases">
        <authorList>
            <person name="Sun Q."/>
            <person name="Sedlacek I."/>
        </authorList>
    </citation>
    <scope>NUCLEOTIDE SEQUENCE</scope>
    <source>
        <strain evidence="1">CCM 8711</strain>
    </source>
</reference>
<sequence length="453" mass="53140">MKHSNLLVGIAIMACVSLIECKSSTQNNVVEIDPVFKEVVLKIGNHEVTRYEFEKNYKIFQSMYRQQHRITPDSIATKSWISEFIDKQYLLADAYAKGYDKDKFVVERTQSMTRLMISQPKGLLYQELVSKLGNDNFTIQDKQKAQKIKLEEEQKILMQHNEEVMKSSEQKINGIILYKLANDLKHYKDVHHFNKDEFKTMLNDILISYQFNGDKRNVTVAQFMDYYNMLPAKYPIENAETIRYYLEGMVIDDYDYQEAEKLGITKKPEFTLNKRNYTNSLISNRYEKAELKYDTIITPNEFKTLYNKEKEKYIVPVKLVASLYYYTNRKDAFNALVAFSRRNTTPSIPPVTAKFADKHTTITVNTAIADTIKNALYSLRIGQVSRPIPVDNGYAVAIKESESGQRLKLQKELEPLFTQQIRNERLRLRKEQVIMSLKKKYKLQDHINYKNYL</sequence>
<keyword evidence="2" id="KW-1185">Reference proteome</keyword>
<evidence type="ECO:0000313" key="1">
    <source>
        <dbReference type="EMBL" id="GGI50595.1"/>
    </source>
</evidence>
<dbReference type="EMBL" id="BMDO01000004">
    <property type="protein sequence ID" value="GGI50595.1"/>
    <property type="molecule type" value="Genomic_DNA"/>
</dbReference>
<proteinExistence type="predicted"/>
<organism evidence="1 2">
    <name type="scientific">Mucilaginibacter galii</name>
    <dbReference type="NCBI Taxonomy" id="2005073"/>
    <lineage>
        <taxon>Bacteria</taxon>
        <taxon>Pseudomonadati</taxon>
        <taxon>Bacteroidota</taxon>
        <taxon>Sphingobacteriia</taxon>
        <taxon>Sphingobacteriales</taxon>
        <taxon>Sphingobacteriaceae</taxon>
        <taxon>Mucilaginibacter</taxon>
    </lineage>
</organism>